<evidence type="ECO:0000256" key="1">
    <source>
        <dbReference type="SAM" id="SignalP"/>
    </source>
</evidence>
<dbReference type="SUPFAM" id="SSF49899">
    <property type="entry name" value="Concanavalin A-like lectins/glucanases"/>
    <property type="match status" value="1"/>
</dbReference>
<comment type="caution">
    <text evidence="3">The sequence shown here is derived from an EMBL/GenBank/DDBJ whole genome shotgun (WGS) entry which is preliminary data.</text>
</comment>
<dbReference type="Gene3D" id="2.60.120.200">
    <property type="match status" value="1"/>
</dbReference>
<dbReference type="AlphaFoldDB" id="A0A9P9JGW4"/>
<keyword evidence="4" id="KW-1185">Reference proteome</keyword>
<name>A0A9P9JGW4_9HYPO</name>
<dbReference type="InterPro" id="IPR000757">
    <property type="entry name" value="Beta-glucanase-like"/>
</dbReference>
<dbReference type="Pfam" id="PF00722">
    <property type="entry name" value="Glyco_hydro_16"/>
    <property type="match status" value="1"/>
</dbReference>
<evidence type="ECO:0000313" key="3">
    <source>
        <dbReference type="EMBL" id="KAH7161021.1"/>
    </source>
</evidence>
<organism evidence="3 4">
    <name type="scientific">Dactylonectria macrodidyma</name>
    <dbReference type="NCBI Taxonomy" id="307937"/>
    <lineage>
        <taxon>Eukaryota</taxon>
        <taxon>Fungi</taxon>
        <taxon>Dikarya</taxon>
        <taxon>Ascomycota</taxon>
        <taxon>Pezizomycotina</taxon>
        <taxon>Sordariomycetes</taxon>
        <taxon>Hypocreomycetidae</taxon>
        <taxon>Hypocreales</taxon>
        <taxon>Nectriaceae</taxon>
        <taxon>Dactylonectria</taxon>
    </lineage>
</organism>
<feature type="domain" description="GH16" evidence="2">
    <location>
        <begin position="15"/>
        <end position="263"/>
    </location>
</feature>
<dbReference type="PANTHER" id="PTHR38121:SF2">
    <property type="entry name" value="ACYLTRANSFERASE 3 DOMAIN-CONTAINING PROTEIN"/>
    <property type="match status" value="1"/>
</dbReference>
<dbReference type="PROSITE" id="PS51762">
    <property type="entry name" value="GH16_2"/>
    <property type="match status" value="1"/>
</dbReference>
<dbReference type="EMBL" id="JAGMUV010000004">
    <property type="protein sequence ID" value="KAH7161021.1"/>
    <property type="molecule type" value="Genomic_DNA"/>
</dbReference>
<dbReference type="GO" id="GO:0005975">
    <property type="term" value="P:carbohydrate metabolic process"/>
    <property type="evidence" value="ECO:0007669"/>
    <property type="project" value="InterPro"/>
</dbReference>
<feature type="chain" id="PRO_5040450591" evidence="1">
    <location>
        <begin position="20"/>
        <end position="263"/>
    </location>
</feature>
<sequence>MHLPSYLAPTLLAIGLSTAAPQPSVIKRSPEPKLEKGQYIVDRQARFSNKAVWTFTGLNTLPEGLYASNYPSSAFHSFVPSNVIVRNGYLQLVVKGRQTKLPYKCAEVATNIETIKYASVRTTAILSEPAGVCNGMFFYQSDSQETDIEWLSDPNSKSNGGIRKLWFTNQDANGDGKPAHNAVTPPSNPTSTYHEYRIDWTAGLVKFFVDGVKIWQTTKDVPSKPGPWIWNNWSNGDKGWSVGPPKRDAIFKIKKIEMYYNTA</sequence>
<feature type="signal peptide" evidence="1">
    <location>
        <begin position="1"/>
        <end position="19"/>
    </location>
</feature>
<gene>
    <name evidence="3" type="ORF">EDB81DRAFT_642899</name>
</gene>
<proteinExistence type="predicted"/>
<accession>A0A9P9JGW4</accession>
<dbReference type="Proteomes" id="UP000738349">
    <property type="component" value="Unassembled WGS sequence"/>
</dbReference>
<evidence type="ECO:0000313" key="4">
    <source>
        <dbReference type="Proteomes" id="UP000738349"/>
    </source>
</evidence>
<reference evidence="3" key="1">
    <citation type="journal article" date="2021" name="Nat. Commun.">
        <title>Genetic determinants of endophytism in the Arabidopsis root mycobiome.</title>
        <authorList>
            <person name="Mesny F."/>
            <person name="Miyauchi S."/>
            <person name="Thiergart T."/>
            <person name="Pickel B."/>
            <person name="Atanasova L."/>
            <person name="Karlsson M."/>
            <person name="Huettel B."/>
            <person name="Barry K.W."/>
            <person name="Haridas S."/>
            <person name="Chen C."/>
            <person name="Bauer D."/>
            <person name="Andreopoulos W."/>
            <person name="Pangilinan J."/>
            <person name="LaButti K."/>
            <person name="Riley R."/>
            <person name="Lipzen A."/>
            <person name="Clum A."/>
            <person name="Drula E."/>
            <person name="Henrissat B."/>
            <person name="Kohler A."/>
            <person name="Grigoriev I.V."/>
            <person name="Martin F.M."/>
            <person name="Hacquard S."/>
        </authorList>
    </citation>
    <scope>NUCLEOTIDE SEQUENCE</scope>
    <source>
        <strain evidence="3">MPI-CAGE-AT-0147</strain>
    </source>
</reference>
<dbReference type="OrthoDB" id="25131at2759"/>
<protein>
    <submittedName>
        <fullName evidence="3">Concanavalin A-like lectin/glucanase domain-containing protein</fullName>
    </submittedName>
</protein>
<keyword evidence="1" id="KW-0732">Signal</keyword>
<evidence type="ECO:0000259" key="2">
    <source>
        <dbReference type="PROSITE" id="PS51762"/>
    </source>
</evidence>
<dbReference type="PANTHER" id="PTHR38121">
    <property type="entry name" value="GH16 DOMAIN-CONTAINING PROTEIN"/>
    <property type="match status" value="1"/>
</dbReference>
<dbReference type="InterPro" id="IPR013320">
    <property type="entry name" value="ConA-like_dom_sf"/>
</dbReference>
<dbReference type="GO" id="GO:0004553">
    <property type="term" value="F:hydrolase activity, hydrolyzing O-glycosyl compounds"/>
    <property type="evidence" value="ECO:0007669"/>
    <property type="project" value="InterPro"/>
</dbReference>
<dbReference type="CDD" id="cd00413">
    <property type="entry name" value="Glyco_hydrolase_16"/>
    <property type="match status" value="1"/>
</dbReference>